<dbReference type="InterPro" id="IPR001623">
    <property type="entry name" value="DnaJ_domain"/>
</dbReference>
<evidence type="ECO:0000313" key="9">
    <source>
        <dbReference type="EMBL" id="VFJ66400.1"/>
    </source>
</evidence>
<keyword evidence="5" id="KW-0143">Chaperone</keyword>
<dbReference type="GO" id="GO:0016020">
    <property type="term" value="C:membrane"/>
    <property type="evidence" value="ECO:0007669"/>
    <property type="project" value="UniProtKB-SubCell"/>
</dbReference>
<keyword evidence="4 7" id="KW-0472">Membrane</keyword>
<dbReference type="PANTHER" id="PTHR12763:SF28">
    <property type="entry name" value="GEO10507P1-RELATED"/>
    <property type="match status" value="1"/>
</dbReference>
<feature type="transmembrane region" description="Helical" evidence="7">
    <location>
        <begin position="52"/>
        <end position="70"/>
    </location>
</feature>
<organism evidence="9">
    <name type="scientific">Candidatus Kentrum sp. FM</name>
    <dbReference type="NCBI Taxonomy" id="2126340"/>
    <lineage>
        <taxon>Bacteria</taxon>
        <taxon>Pseudomonadati</taxon>
        <taxon>Pseudomonadota</taxon>
        <taxon>Gammaproteobacteria</taxon>
        <taxon>Candidatus Kentrum</taxon>
    </lineage>
</organism>
<reference evidence="9" key="1">
    <citation type="submission" date="2019-02" db="EMBL/GenBank/DDBJ databases">
        <authorList>
            <person name="Gruber-Vodicka R. H."/>
            <person name="Seah K. B. B."/>
        </authorList>
    </citation>
    <scope>NUCLEOTIDE SEQUENCE</scope>
    <source>
        <strain evidence="10">BECK_BZ163</strain>
        <strain evidence="11">BECK_BZ164</strain>
        <strain evidence="9">BECK_BZ165</strain>
    </source>
</reference>
<gene>
    <name evidence="10" type="ORF">BECKFM1743A_GA0114220_104591</name>
    <name evidence="11" type="ORF">BECKFM1743B_GA0114221_108031</name>
    <name evidence="9" type="ORF">BECKFM1743C_GA0114222_104223</name>
</gene>
<comment type="subcellular location">
    <subcellularLocation>
        <location evidence="1">Membrane</location>
        <topology evidence="1">Single-pass membrane protein</topology>
    </subcellularLocation>
</comment>
<evidence type="ECO:0000256" key="2">
    <source>
        <dbReference type="ARBA" id="ARBA00022692"/>
    </source>
</evidence>
<comment type="similarity">
    <text evidence="6">Belongs to the TIM14 family.</text>
</comment>
<protein>
    <submittedName>
        <fullName evidence="9">DnaJ domain-containing protein</fullName>
    </submittedName>
</protein>
<dbReference type="CDD" id="cd06257">
    <property type="entry name" value="DnaJ"/>
    <property type="match status" value="1"/>
</dbReference>
<dbReference type="Gene3D" id="1.10.287.110">
    <property type="entry name" value="DnaJ domain"/>
    <property type="match status" value="1"/>
</dbReference>
<dbReference type="Pfam" id="PF00226">
    <property type="entry name" value="DnaJ"/>
    <property type="match status" value="1"/>
</dbReference>
<dbReference type="EMBL" id="CAADFA010000422">
    <property type="protein sequence ID" value="VFJ66400.1"/>
    <property type="molecule type" value="Genomic_DNA"/>
</dbReference>
<evidence type="ECO:0000256" key="5">
    <source>
        <dbReference type="ARBA" id="ARBA00023186"/>
    </source>
</evidence>
<feature type="domain" description="J" evidence="8">
    <location>
        <begin position="128"/>
        <end position="182"/>
    </location>
</feature>
<dbReference type="SMART" id="SM00271">
    <property type="entry name" value="DnaJ"/>
    <property type="match status" value="1"/>
</dbReference>
<evidence type="ECO:0000313" key="10">
    <source>
        <dbReference type="EMBL" id="VFJ67839.1"/>
    </source>
</evidence>
<dbReference type="EMBL" id="CAADEZ010000459">
    <property type="protein sequence ID" value="VFJ67839.1"/>
    <property type="molecule type" value="Genomic_DNA"/>
</dbReference>
<evidence type="ECO:0000256" key="7">
    <source>
        <dbReference type="SAM" id="Phobius"/>
    </source>
</evidence>
<keyword evidence="3 7" id="KW-1133">Transmembrane helix</keyword>
<proteinExistence type="inferred from homology"/>
<dbReference type="EMBL" id="CAADFL010000803">
    <property type="protein sequence ID" value="VFK21654.1"/>
    <property type="molecule type" value="Genomic_DNA"/>
</dbReference>
<dbReference type="AlphaFoldDB" id="A0A450TGP8"/>
<dbReference type="SUPFAM" id="SSF46565">
    <property type="entry name" value="Chaperone J-domain"/>
    <property type="match status" value="1"/>
</dbReference>
<evidence type="ECO:0000256" key="3">
    <source>
        <dbReference type="ARBA" id="ARBA00022989"/>
    </source>
</evidence>
<evidence type="ECO:0000256" key="6">
    <source>
        <dbReference type="ARBA" id="ARBA00038105"/>
    </source>
</evidence>
<name>A0A450TGP8_9GAMM</name>
<evidence type="ECO:0000256" key="1">
    <source>
        <dbReference type="ARBA" id="ARBA00004167"/>
    </source>
</evidence>
<evidence type="ECO:0000313" key="11">
    <source>
        <dbReference type="EMBL" id="VFK21654.1"/>
    </source>
</evidence>
<accession>A0A450TGP8</accession>
<evidence type="ECO:0000259" key="8">
    <source>
        <dbReference type="PROSITE" id="PS50076"/>
    </source>
</evidence>
<dbReference type="InterPro" id="IPR036869">
    <property type="entry name" value="J_dom_sf"/>
</dbReference>
<evidence type="ECO:0000256" key="4">
    <source>
        <dbReference type="ARBA" id="ARBA00023136"/>
    </source>
</evidence>
<keyword evidence="2 7" id="KW-0812">Transmembrane</keyword>
<dbReference type="PANTHER" id="PTHR12763">
    <property type="match status" value="1"/>
</dbReference>
<sequence length="182" mass="20110">MHPALLAIVLVGLIVFFNRLNRLPKAERARFIDRMLPVIVTGMGLLFTARGLHPLLAVGGVLLLLLPRLIDMRQPIKSLRSLLAGFIPGLGGGQGQTSNSSKGYERDAGRTYQRYDKRSDTGEMTITDAYKILGLSPDSSRKDIIATHRKLIQKVHPDRGGSTFLATQINQAKDLLMTHIQK</sequence>
<dbReference type="PROSITE" id="PS50076">
    <property type="entry name" value="DNAJ_2"/>
    <property type="match status" value="1"/>
</dbReference>